<evidence type="ECO:0000256" key="6">
    <source>
        <dbReference type="ARBA" id="ARBA00023316"/>
    </source>
</evidence>
<keyword evidence="2 7" id="KW-0812">Transmembrane</keyword>
<evidence type="ECO:0000256" key="5">
    <source>
        <dbReference type="ARBA" id="ARBA00023239"/>
    </source>
</evidence>
<keyword evidence="4 7" id="KW-0472">Membrane</keyword>
<dbReference type="PANTHER" id="PTHR30518">
    <property type="entry name" value="ENDOLYTIC MUREIN TRANSGLYCOSYLASE"/>
    <property type="match status" value="1"/>
</dbReference>
<sequence length="231" mass="25647">MNNFNRGKLFFIKFLQILLSILFFLALVFIIKWRIDSLYLNSISSRKVRISIIDEFTNTANEIFIATGLKDEKSVKPIVALDESKEKEKKESDNTTTKITVPEGTNVDELGEILMSKGLIKDLNAYKTLVDDMQIGNKIVPGTYDLNKGLKVREVLAKISNTNLKTYNINIDTGATPADVAKTLMENGVIVSQQAFVDSCNNLGVTAFAPGTHEILMPSKVANIIKSLTKN</sequence>
<name>A0A1U7LZ99_9FIRM</name>
<keyword evidence="3 7" id="KW-1133">Transmembrane helix</keyword>
<comment type="caution">
    <text evidence="8">The sequence shown here is derived from an EMBL/GenBank/DDBJ whole genome shotgun (WGS) entry which is preliminary data.</text>
</comment>
<keyword evidence="6" id="KW-0961">Cell wall biogenesis/degradation</keyword>
<evidence type="ECO:0000256" key="4">
    <source>
        <dbReference type="ARBA" id="ARBA00023136"/>
    </source>
</evidence>
<dbReference type="PANTHER" id="PTHR30518:SF2">
    <property type="entry name" value="ENDOLYTIC MUREIN TRANSGLYCOSYLASE"/>
    <property type="match status" value="1"/>
</dbReference>
<gene>
    <name evidence="8" type="ORF">BIV18_03800</name>
</gene>
<dbReference type="STRING" id="1465756.BIV18_03800"/>
<evidence type="ECO:0000256" key="1">
    <source>
        <dbReference type="ARBA" id="ARBA00022475"/>
    </source>
</evidence>
<dbReference type="Pfam" id="PF02618">
    <property type="entry name" value="YceG"/>
    <property type="match status" value="1"/>
</dbReference>
<evidence type="ECO:0000256" key="7">
    <source>
        <dbReference type="SAM" id="Phobius"/>
    </source>
</evidence>
<dbReference type="GO" id="GO:0016829">
    <property type="term" value="F:lyase activity"/>
    <property type="evidence" value="ECO:0007669"/>
    <property type="project" value="UniProtKB-KW"/>
</dbReference>
<evidence type="ECO:0000256" key="3">
    <source>
        <dbReference type="ARBA" id="ARBA00022989"/>
    </source>
</evidence>
<reference evidence="8 9" key="1">
    <citation type="journal article" date="2016" name="Appl. Environ. Microbiol.">
        <title>Function and Phylogeny of Bacterial Butyryl Coenzyme A:Acetate Transferases and Their Diversity in the Proximal Colon of Swine.</title>
        <authorList>
            <person name="Trachsel J."/>
            <person name="Bayles D.O."/>
            <person name="Looft T."/>
            <person name="Levine U.Y."/>
            <person name="Allen H.K."/>
        </authorList>
    </citation>
    <scope>NUCLEOTIDE SEQUENCE [LARGE SCALE GENOMIC DNA]</scope>
    <source>
        <strain evidence="8 9">35-6-1</strain>
    </source>
</reference>
<feature type="transmembrane region" description="Helical" evidence="7">
    <location>
        <begin position="12"/>
        <end position="31"/>
    </location>
</feature>
<keyword evidence="1" id="KW-1003">Cell membrane</keyword>
<organism evidence="8 9">
    <name type="scientific">Peptoniphilus porci</name>
    <dbReference type="NCBI Taxonomy" id="2652280"/>
    <lineage>
        <taxon>Bacteria</taxon>
        <taxon>Bacillati</taxon>
        <taxon>Bacillota</taxon>
        <taxon>Tissierellia</taxon>
        <taxon>Tissierellales</taxon>
        <taxon>Peptoniphilaceae</taxon>
        <taxon>Peptoniphilus</taxon>
    </lineage>
</organism>
<dbReference type="Gene3D" id="3.30.1490.480">
    <property type="entry name" value="Endolytic murein transglycosylase"/>
    <property type="match status" value="2"/>
</dbReference>
<evidence type="ECO:0000256" key="2">
    <source>
        <dbReference type="ARBA" id="ARBA00022692"/>
    </source>
</evidence>
<keyword evidence="5" id="KW-0456">Lyase</keyword>
<dbReference type="EMBL" id="MJIH01000001">
    <property type="protein sequence ID" value="OLR64723.1"/>
    <property type="molecule type" value="Genomic_DNA"/>
</dbReference>
<accession>A0A1U7LZ99</accession>
<protein>
    <recommendedName>
        <fullName evidence="10">YceG-like family</fullName>
    </recommendedName>
</protein>
<dbReference type="AlphaFoldDB" id="A0A1U7LZ99"/>
<proteinExistence type="predicted"/>
<evidence type="ECO:0008006" key="10">
    <source>
        <dbReference type="Google" id="ProtNLM"/>
    </source>
</evidence>
<evidence type="ECO:0000313" key="9">
    <source>
        <dbReference type="Proteomes" id="UP000187166"/>
    </source>
</evidence>
<dbReference type="Proteomes" id="UP000187166">
    <property type="component" value="Unassembled WGS sequence"/>
</dbReference>
<evidence type="ECO:0000313" key="8">
    <source>
        <dbReference type="EMBL" id="OLR64723.1"/>
    </source>
</evidence>
<keyword evidence="9" id="KW-1185">Reference proteome</keyword>
<dbReference type="InterPro" id="IPR003770">
    <property type="entry name" value="MLTG-like"/>
</dbReference>
<dbReference type="GO" id="GO:0071555">
    <property type="term" value="P:cell wall organization"/>
    <property type="evidence" value="ECO:0007669"/>
    <property type="project" value="UniProtKB-KW"/>
</dbReference>